<dbReference type="InterPro" id="IPR018247">
    <property type="entry name" value="EF_Hand_1_Ca_BS"/>
</dbReference>
<keyword evidence="9" id="KW-0067">ATP-binding</keyword>
<evidence type="ECO:0000256" key="6">
    <source>
        <dbReference type="ARBA" id="ARBA00022741"/>
    </source>
</evidence>
<dbReference type="GO" id="GO:0005886">
    <property type="term" value="C:plasma membrane"/>
    <property type="evidence" value="ECO:0007669"/>
    <property type="project" value="UniProtKB-SubCell"/>
</dbReference>
<keyword evidence="4" id="KW-0597">Phosphoprotein</keyword>
<dbReference type="GeneTree" id="ENSGT00940000159256"/>
<dbReference type="FunFam" id="1.10.238.10:FF:000038">
    <property type="entry name" value="EH domain-containing protein 3"/>
    <property type="match status" value="1"/>
</dbReference>
<dbReference type="GO" id="GO:0005509">
    <property type="term" value="F:calcium ion binding"/>
    <property type="evidence" value="ECO:0007669"/>
    <property type="project" value="InterPro"/>
</dbReference>
<keyword evidence="5" id="KW-0479">Metal-binding</keyword>
<evidence type="ECO:0000256" key="3">
    <source>
        <dbReference type="ARBA" id="ARBA00022475"/>
    </source>
</evidence>
<dbReference type="PROSITE" id="PS00018">
    <property type="entry name" value="EF_HAND_1"/>
    <property type="match status" value="1"/>
</dbReference>
<proteinExistence type="predicted"/>
<keyword evidence="6" id="KW-0547">Nucleotide-binding</keyword>
<keyword evidence="7" id="KW-0967">Endosome</keyword>
<dbReference type="InterPro" id="IPR027417">
    <property type="entry name" value="P-loop_NTPase"/>
</dbReference>
<accession>A0A8C4YUS6</accession>
<dbReference type="InterPro" id="IPR031692">
    <property type="entry name" value="EHD_N"/>
</dbReference>
<evidence type="ECO:0000313" key="16">
    <source>
        <dbReference type="Ensembl" id="ENSGMOP00000000216.2"/>
    </source>
</evidence>
<dbReference type="PROSITE" id="PS50222">
    <property type="entry name" value="EF_HAND_2"/>
    <property type="match status" value="1"/>
</dbReference>
<dbReference type="PROSITE" id="PS50031">
    <property type="entry name" value="EH"/>
    <property type="match status" value="1"/>
</dbReference>
<keyword evidence="10" id="KW-0342">GTP-binding</keyword>
<evidence type="ECO:0000256" key="5">
    <source>
        <dbReference type="ARBA" id="ARBA00022723"/>
    </source>
</evidence>
<dbReference type="InterPro" id="IPR002048">
    <property type="entry name" value="EF_hand_dom"/>
</dbReference>
<dbReference type="Pfam" id="PF00350">
    <property type="entry name" value="Dynamin_N"/>
    <property type="match status" value="1"/>
</dbReference>
<evidence type="ECO:0000259" key="13">
    <source>
        <dbReference type="PROSITE" id="PS50031"/>
    </source>
</evidence>
<dbReference type="PANTHER" id="PTHR11216">
    <property type="entry name" value="EH DOMAIN"/>
    <property type="match status" value="1"/>
</dbReference>
<dbReference type="KEGG" id="gmh:115560679"/>
<dbReference type="GeneID" id="115560679"/>
<dbReference type="InterPro" id="IPR030381">
    <property type="entry name" value="G_DYNAMIN_dom"/>
</dbReference>
<dbReference type="GO" id="GO:0016197">
    <property type="term" value="P:endosomal transport"/>
    <property type="evidence" value="ECO:0007669"/>
    <property type="project" value="TreeGrafter"/>
</dbReference>
<feature type="domain" description="Dynamin-type G" evidence="15">
    <location>
        <begin position="53"/>
        <end position="284"/>
    </location>
</feature>
<evidence type="ECO:0000256" key="10">
    <source>
        <dbReference type="ARBA" id="ARBA00023134"/>
    </source>
</evidence>
<feature type="region of interest" description="Disordered" evidence="12">
    <location>
        <begin position="425"/>
        <end position="445"/>
    </location>
</feature>
<evidence type="ECO:0000313" key="17">
    <source>
        <dbReference type="Proteomes" id="UP000694546"/>
    </source>
</evidence>
<dbReference type="InterPro" id="IPR045063">
    <property type="entry name" value="Dynamin_N"/>
</dbReference>
<dbReference type="GO" id="GO:0006897">
    <property type="term" value="P:endocytosis"/>
    <property type="evidence" value="ECO:0007669"/>
    <property type="project" value="TreeGrafter"/>
</dbReference>
<dbReference type="GO" id="GO:0005525">
    <property type="term" value="F:GTP binding"/>
    <property type="evidence" value="ECO:0007669"/>
    <property type="project" value="InterPro"/>
</dbReference>
<keyword evidence="3" id="KW-1003">Cell membrane</keyword>
<evidence type="ECO:0000256" key="12">
    <source>
        <dbReference type="SAM" id="MobiDB-lite"/>
    </source>
</evidence>
<dbReference type="Gene3D" id="1.10.238.10">
    <property type="entry name" value="EF-hand"/>
    <property type="match status" value="1"/>
</dbReference>
<keyword evidence="11" id="KW-0472">Membrane</keyword>
<dbReference type="FunFam" id="3.40.50.300:FF:000147">
    <property type="entry name" value="EH domain-containing protein 1"/>
    <property type="match status" value="1"/>
</dbReference>
<dbReference type="InterPro" id="IPR011992">
    <property type="entry name" value="EF-hand-dom_pair"/>
</dbReference>
<dbReference type="InterPro" id="IPR040990">
    <property type="entry name" value="DUF5600"/>
</dbReference>
<dbReference type="Gene3D" id="1.10.268.20">
    <property type="match status" value="1"/>
</dbReference>
<dbReference type="InterPro" id="IPR000261">
    <property type="entry name" value="EH_dom"/>
</dbReference>
<dbReference type="SMART" id="SM00027">
    <property type="entry name" value="EH"/>
    <property type="match status" value="1"/>
</dbReference>
<dbReference type="PANTHER" id="PTHR11216:SF62">
    <property type="entry name" value="EH DOMAIN-CONTAINING PROTEIN 2"/>
    <property type="match status" value="1"/>
</dbReference>
<name>A0A8C4YUS6_GADMO</name>
<dbReference type="GO" id="GO:0005524">
    <property type="term" value="F:ATP binding"/>
    <property type="evidence" value="ECO:0007669"/>
    <property type="project" value="UniProtKB-KW"/>
</dbReference>
<feature type="domain" description="EH" evidence="13">
    <location>
        <begin position="451"/>
        <end position="539"/>
    </location>
</feature>
<dbReference type="OMA" id="EKHYSFH"/>
<evidence type="ECO:0000259" key="14">
    <source>
        <dbReference type="PROSITE" id="PS50222"/>
    </source>
</evidence>
<feature type="domain" description="EF-hand" evidence="14">
    <location>
        <begin position="483"/>
        <end position="518"/>
    </location>
</feature>
<evidence type="ECO:0000256" key="1">
    <source>
        <dbReference type="ARBA" id="ARBA00004125"/>
    </source>
</evidence>
<dbReference type="OrthoDB" id="1716625at2759"/>
<dbReference type="SUPFAM" id="SSF52540">
    <property type="entry name" value="P-loop containing nucleoside triphosphate hydrolases"/>
    <property type="match status" value="1"/>
</dbReference>
<reference evidence="16" key="1">
    <citation type="submission" date="2025-08" db="UniProtKB">
        <authorList>
            <consortium name="Ensembl"/>
        </authorList>
    </citation>
    <scope>IDENTIFICATION</scope>
</reference>
<dbReference type="GO" id="GO:0010008">
    <property type="term" value="C:endosome membrane"/>
    <property type="evidence" value="ECO:0007669"/>
    <property type="project" value="UniProtKB-SubCell"/>
</dbReference>
<evidence type="ECO:0000256" key="7">
    <source>
        <dbReference type="ARBA" id="ARBA00022753"/>
    </source>
</evidence>
<dbReference type="CDD" id="cd00052">
    <property type="entry name" value="EH"/>
    <property type="match status" value="1"/>
</dbReference>
<dbReference type="Pfam" id="PF12763">
    <property type="entry name" value="EH"/>
    <property type="match status" value="1"/>
</dbReference>
<sequence>MTLRWFRNSPQALEDVRVVTEEMKNLYYKRLLPVEKHSSFSQFHSPSYEDADFDNKPMVLVMGQYSTGKTTFIKYLIEQDFPGSRVGPEPTTDCFTAIMHGESEGIIPGNALTMDPKKPFRNLEPFGNAFLNRFQCAQLPNQVLENISIIDTPGILTAAKRRLSRGYDFPAVLRWFAERVDRIILLFDAHKLDFSDELTRAFLSLRGYEDKLRVVLNKADRVDSQQLMRMYGALMWSLGKVFLTPEVLRVYVGSFWSEPRRACDHYQLLEVEEEDLLADIRNLPRNAAVRKLNDLVKRARLVRAHAHIIGYLKREMPSIFCKDSKKHSLIYQLPVIFTKIQQEHHVPAGDFPDCTKMQERLLSQDFSKFKALKPSLMVSLDKLLSTDIAKLMPLLQKQEPKKKSLPGVLDGEFLGTFRREHFQRHPFKERPAGEDESGEKDPGSGWVVERLKPKYDEIFFSLCPRDGKVSGTKAKEWMMNTKLPSSVLAHIWRLADLDSDGALDNEEFALAMHLIEGKVEGHWLPRELPPHLVPPSKRLCESEEEEGV</sequence>
<dbReference type="Ensembl" id="ENSGMOT00000000221.2">
    <property type="protein sequence ID" value="ENSGMOP00000000216.2"/>
    <property type="gene ID" value="ENSGMOG00000000211.2"/>
</dbReference>
<evidence type="ECO:0000256" key="4">
    <source>
        <dbReference type="ARBA" id="ARBA00022553"/>
    </source>
</evidence>
<reference evidence="16" key="2">
    <citation type="submission" date="2025-09" db="UniProtKB">
        <authorList>
            <consortium name="Ensembl"/>
        </authorList>
    </citation>
    <scope>IDENTIFICATION</scope>
</reference>
<dbReference type="Pfam" id="PF16880">
    <property type="entry name" value="EHD_N"/>
    <property type="match status" value="1"/>
</dbReference>
<keyword evidence="17" id="KW-1185">Reference proteome</keyword>
<dbReference type="AlphaFoldDB" id="A0A8C4YUS6"/>
<protein>
    <submittedName>
        <fullName evidence="16">EH domain-containing protein 2-like</fullName>
    </submittedName>
</protein>
<gene>
    <name evidence="16" type="primary">LOC115560679</name>
</gene>
<evidence type="ECO:0000256" key="2">
    <source>
        <dbReference type="ARBA" id="ARBA00004413"/>
    </source>
</evidence>
<dbReference type="Proteomes" id="UP000694546">
    <property type="component" value="Chromosome 16"/>
</dbReference>
<keyword evidence="8" id="KW-0106">Calcium</keyword>
<organism evidence="16 17">
    <name type="scientific">Gadus morhua</name>
    <name type="common">Atlantic cod</name>
    <dbReference type="NCBI Taxonomy" id="8049"/>
    <lineage>
        <taxon>Eukaryota</taxon>
        <taxon>Metazoa</taxon>
        <taxon>Chordata</taxon>
        <taxon>Craniata</taxon>
        <taxon>Vertebrata</taxon>
        <taxon>Euteleostomi</taxon>
        <taxon>Actinopterygii</taxon>
        <taxon>Neopterygii</taxon>
        <taxon>Teleostei</taxon>
        <taxon>Neoteleostei</taxon>
        <taxon>Acanthomorphata</taxon>
        <taxon>Zeiogadaria</taxon>
        <taxon>Gadariae</taxon>
        <taxon>Gadiformes</taxon>
        <taxon>Gadoidei</taxon>
        <taxon>Gadidae</taxon>
        <taxon>Gadus</taxon>
    </lineage>
</organism>
<comment type="subcellular location">
    <subcellularLocation>
        <location evidence="2">Cell membrane</location>
        <topology evidence="2">Peripheral membrane protein</topology>
        <orientation evidence="2">Cytoplasmic side</orientation>
    </subcellularLocation>
    <subcellularLocation>
        <location evidence="1">Endosome membrane</location>
        <topology evidence="1">Peripheral membrane protein</topology>
        <orientation evidence="1">Cytoplasmic side</orientation>
    </subcellularLocation>
</comment>
<dbReference type="SUPFAM" id="SSF47473">
    <property type="entry name" value="EF-hand"/>
    <property type="match status" value="1"/>
</dbReference>
<dbReference type="Gene3D" id="3.40.50.300">
    <property type="entry name" value="P-loop containing nucleotide triphosphate hydrolases"/>
    <property type="match status" value="1"/>
</dbReference>
<dbReference type="Pfam" id="PF18150">
    <property type="entry name" value="DUF5600"/>
    <property type="match status" value="1"/>
</dbReference>
<evidence type="ECO:0000256" key="8">
    <source>
        <dbReference type="ARBA" id="ARBA00022837"/>
    </source>
</evidence>
<evidence type="ECO:0000259" key="15">
    <source>
        <dbReference type="PROSITE" id="PS51718"/>
    </source>
</evidence>
<dbReference type="PROSITE" id="PS51718">
    <property type="entry name" value="G_DYNAMIN_2"/>
    <property type="match status" value="1"/>
</dbReference>
<dbReference type="CDD" id="cd09913">
    <property type="entry name" value="EHD"/>
    <property type="match status" value="1"/>
</dbReference>
<dbReference type="RefSeq" id="XP_030236021.1">
    <property type="nucleotide sequence ID" value="XM_030380161.1"/>
</dbReference>
<evidence type="ECO:0000256" key="11">
    <source>
        <dbReference type="ARBA" id="ARBA00023136"/>
    </source>
</evidence>
<evidence type="ECO:0000256" key="9">
    <source>
        <dbReference type="ARBA" id="ARBA00022840"/>
    </source>
</evidence>